<evidence type="ECO:0000313" key="6">
    <source>
        <dbReference type="Proteomes" id="UP001172778"/>
    </source>
</evidence>
<evidence type="ECO:0000313" key="5">
    <source>
        <dbReference type="EMBL" id="MDK2125422.1"/>
    </source>
</evidence>
<dbReference type="Proteomes" id="UP001172778">
    <property type="component" value="Unassembled WGS sequence"/>
</dbReference>
<dbReference type="EMBL" id="JARRAF010000019">
    <property type="protein sequence ID" value="MDK2125422.1"/>
    <property type="molecule type" value="Genomic_DNA"/>
</dbReference>
<dbReference type="Pfam" id="PF00291">
    <property type="entry name" value="PALP"/>
    <property type="match status" value="1"/>
</dbReference>
<evidence type="ECO:0000259" key="4">
    <source>
        <dbReference type="Pfam" id="PF00291"/>
    </source>
</evidence>
<keyword evidence="6" id="KW-1185">Reference proteome</keyword>
<dbReference type="InterPro" id="IPR036052">
    <property type="entry name" value="TrpB-like_PALP_sf"/>
</dbReference>
<dbReference type="PANTHER" id="PTHR43780">
    <property type="entry name" value="1-AMINOCYCLOPROPANE-1-CARBOXYLATE DEAMINASE-RELATED"/>
    <property type="match status" value="1"/>
</dbReference>
<accession>A0ABT7DZD1</accession>
<keyword evidence="3" id="KW-0663">Pyridoxal phosphate</keyword>
<proteinExistence type="inferred from homology"/>
<comment type="cofactor">
    <cofactor evidence="1">
        <name>pyridoxal 5'-phosphate</name>
        <dbReference type="ChEBI" id="CHEBI:597326"/>
    </cofactor>
</comment>
<gene>
    <name evidence="5" type="ORF">PZA18_15310</name>
</gene>
<feature type="domain" description="Tryptophan synthase beta chain-like PALP" evidence="4">
    <location>
        <begin position="6"/>
        <end position="286"/>
    </location>
</feature>
<dbReference type="Gene3D" id="3.40.50.1100">
    <property type="match status" value="2"/>
</dbReference>
<dbReference type="PIRSF" id="PIRSF006278">
    <property type="entry name" value="ACCD_DCysDesulf"/>
    <property type="match status" value="1"/>
</dbReference>
<dbReference type="RefSeq" id="WP_284101733.1">
    <property type="nucleotide sequence ID" value="NZ_JARRAF010000019.1"/>
</dbReference>
<comment type="caution">
    <text evidence="5">The sequence shown here is derived from an EMBL/GenBank/DDBJ whole genome shotgun (WGS) entry which is preliminary data.</text>
</comment>
<dbReference type="SUPFAM" id="SSF53686">
    <property type="entry name" value="Tryptophan synthase beta subunit-like PLP-dependent enzymes"/>
    <property type="match status" value="1"/>
</dbReference>
<evidence type="ECO:0000256" key="3">
    <source>
        <dbReference type="ARBA" id="ARBA00022898"/>
    </source>
</evidence>
<dbReference type="InterPro" id="IPR001926">
    <property type="entry name" value="TrpB-like_PALP"/>
</dbReference>
<comment type="similarity">
    <text evidence="2">Belongs to the ACC deaminase/D-cysteine desulfhydrase family.</text>
</comment>
<name>A0ABT7DZD1_9NEIS</name>
<dbReference type="InterPro" id="IPR027278">
    <property type="entry name" value="ACCD_DCysDesulf"/>
</dbReference>
<dbReference type="PANTHER" id="PTHR43780:SF2">
    <property type="entry name" value="1-AMINOCYCLOPROPANE-1-CARBOXYLATE DEAMINASE-RELATED"/>
    <property type="match status" value="1"/>
</dbReference>
<organism evidence="5 6">
    <name type="scientific">Parachitinimonas caeni</name>
    <dbReference type="NCBI Taxonomy" id="3031301"/>
    <lineage>
        <taxon>Bacteria</taxon>
        <taxon>Pseudomonadati</taxon>
        <taxon>Pseudomonadota</taxon>
        <taxon>Betaproteobacteria</taxon>
        <taxon>Neisseriales</taxon>
        <taxon>Chitinibacteraceae</taxon>
        <taxon>Parachitinimonas</taxon>
    </lineage>
</organism>
<sequence>MSLPITPIERLAWRQTPTFIKWDDRLSAGAGCSKWRLLDVVLPLMAEAGADTLVCLASAGSSLVAASAYACHQAAYSCHALVRRQVASAGARQAMNLGMTYGCHYHAAPDGVSLRSSSPWVLRFVDDLRAQGARPFLLPFGGTHPLAPRAYIAAGLELASQVRQLEPKPKRVYVAAATGRLALGLAFGLALAKSPLQVVAVGVSADTPASAEAFETLLDEAFAAWTGDAPAVTAVLERLHVVNSSTSAAYGEASDAAQHASALFVQHHNVALDQTYAGRAFAALLADPEPALFWCSGGTWQTPFTRPERDFADFLLPAMAEPALSASGGQIENHVLVC</sequence>
<reference evidence="5" key="1">
    <citation type="submission" date="2023-03" db="EMBL/GenBank/DDBJ databases">
        <title>Chitinimonas shenzhenensis gen. nov., sp. nov., a novel member of family Burkholderiaceae isolated from activated sludge collected in Shen Zhen, China.</title>
        <authorList>
            <person name="Wang X."/>
        </authorList>
    </citation>
    <scope>NUCLEOTIDE SEQUENCE</scope>
    <source>
        <strain evidence="5">DQS-5</strain>
    </source>
</reference>
<evidence type="ECO:0000256" key="2">
    <source>
        <dbReference type="ARBA" id="ARBA00008639"/>
    </source>
</evidence>
<protein>
    <submittedName>
        <fullName evidence="5">Pyridoxal-phosphate dependent enzyme</fullName>
    </submittedName>
</protein>
<evidence type="ECO:0000256" key="1">
    <source>
        <dbReference type="ARBA" id="ARBA00001933"/>
    </source>
</evidence>